<feature type="domain" description="Response regulatory" evidence="6">
    <location>
        <begin position="6"/>
        <end position="120"/>
    </location>
</feature>
<dbReference type="InterPro" id="IPR011006">
    <property type="entry name" value="CheY-like_superfamily"/>
</dbReference>
<evidence type="ECO:0000259" key="5">
    <source>
        <dbReference type="PROSITE" id="PS50043"/>
    </source>
</evidence>
<feature type="modified residue" description="4-aspartylphosphate" evidence="4">
    <location>
        <position position="55"/>
    </location>
</feature>
<dbReference type="Pfam" id="PF00196">
    <property type="entry name" value="GerE"/>
    <property type="match status" value="1"/>
</dbReference>
<dbReference type="InterPro" id="IPR016032">
    <property type="entry name" value="Sig_transdc_resp-reg_C-effctor"/>
</dbReference>
<accession>A0A495V7R5</accession>
<keyword evidence="8" id="KW-1185">Reference proteome</keyword>
<protein>
    <submittedName>
        <fullName evidence="7">LuxR family two component transcriptional regulator</fullName>
    </submittedName>
</protein>
<dbReference type="PANTHER" id="PTHR44688:SF16">
    <property type="entry name" value="DNA-BINDING TRANSCRIPTIONAL ACTIVATOR DEVR_DOSR"/>
    <property type="match status" value="1"/>
</dbReference>
<evidence type="ECO:0000256" key="1">
    <source>
        <dbReference type="ARBA" id="ARBA00023015"/>
    </source>
</evidence>
<dbReference type="EMBL" id="RBXL01000001">
    <property type="protein sequence ID" value="RKT45452.1"/>
    <property type="molecule type" value="Genomic_DNA"/>
</dbReference>
<dbReference type="SUPFAM" id="SSF52172">
    <property type="entry name" value="CheY-like"/>
    <property type="match status" value="1"/>
</dbReference>
<evidence type="ECO:0000256" key="3">
    <source>
        <dbReference type="ARBA" id="ARBA00023163"/>
    </source>
</evidence>
<evidence type="ECO:0000313" key="7">
    <source>
        <dbReference type="EMBL" id="RKT45452.1"/>
    </source>
</evidence>
<dbReference type="SUPFAM" id="SSF46894">
    <property type="entry name" value="C-terminal effector domain of the bipartite response regulators"/>
    <property type="match status" value="1"/>
</dbReference>
<sequence length="211" mass="22393">MSDVALIHVVDDDESQRVALLRLLGAAGFETRGYGSTGEFLLQPLPDQPGCLLLDMHLPGPSGLELQAALQRQGSGLPVVFLTGYGDVASSVRAMKAGAVDFLSKPIERDALLDAIGRALARDRALRAAGREAADLRSRFAALTPREREVFEGVVAGKLNKQIAEGLGIAERTVKLQRAQMMRKLGAGSAAELGALAERLKGLSSHHSSED</sequence>
<dbReference type="PRINTS" id="PR00038">
    <property type="entry name" value="HTHLUXR"/>
</dbReference>
<dbReference type="RefSeq" id="WP_120797724.1">
    <property type="nucleotide sequence ID" value="NZ_RBXL01000001.1"/>
</dbReference>
<dbReference type="CDD" id="cd06170">
    <property type="entry name" value="LuxR_C_like"/>
    <property type="match status" value="1"/>
</dbReference>
<dbReference type="AlphaFoldDB" id="A0A495V7R5"/>
<evidence type="ECO:0000313" key="8">
    <source>
        <dbReference type="Proteomes" id="UP000274556"/>
    </source>
</evidence>
<keyword evidence="4" id="KW-0597">Phosphoprotein</keyword>
<gene>
    <name evidence="7" type="ORF">BDD21_2908</name>
</gene>
<evidence type="ECO:0000256" key="4">
    <source>
        <dbReference type="PROSITE-ProRule" id="PRU00169"/>
    </source>
</evidence>
<dbReference type="PROSITE" id="PS50110">
    <property type="entry name" value="RESPONSE_REGULATORY"/>
    <property type="match status" value="1"/>
</dbReference>
<dbReference type="InterPro" id="IPR036388">
    <property type="entry name" value="WH-like_DNA-bd_sf"/>
</dbReference>
<dbReference type="Pfam" id="PF00072">
    <property type="entry name" value="Response_reg"/>
    <property type="match status" value="1"/>
</dbReference>
<dbReference type="InterPro" id="IPR000792">
    <property type="entry name" value="Tscrpt_reg_LuxR_C"/>
</dbReference>
<evidence type="ECO:0000259" key="6">
    <source>
        <dbReference type="PROSITE" id="PS50110"/>
    </source>
</evidence>
<dbReference type="InterPro" id="IPR001789">
    <property type="entry name" value="Sig_transdc_resp-reg_receiver"/>
</dbReference>
<keyword evidence="1" id="KW-0805">Transcription regulation</keyword>
<dbReference type="OrthoDB" id="9802426at2"/>
<comment type="caution">
    <text evidence="7">The sequence shown here is derived from an EMBL/GenBank/DDBJ whole genome shotgun (WGS) entry which is preliminary data.</text>
</comment>
<dbReference type="GO" id="GO:0003677">
    <property type="term" value="F:DNA binding"/>
    <property type="evidence" value="ECO:0007669"/>
    <property type="project" value="UniProtKB-KW"/>
</dbReference>
<dbReference type="SMART" id="SM00421">
    <property type="entry name" value="HTH_LUXR"/>
    <property type="match status" value="1"/>
</dbReference>
<dbReference type="Proteomes" id="UP000274556">
    <property type="component" value="Unassembled WGS sequence"/>
</dbReference>
<dbReference type="SMART" id="SM00448">
    <property type="entry name" value="REC"/>
    <property type="match status" value="1"/>
</dbReference>
<dbReference type="GO" id="GO:0000160">
    <property type="term" value="P:phosphorelay signal transduction system"/>
    <property type="evidence" value="ECO:0007669"/>
    <property type="project" value="InterPro"/>
</dbReference>
<feature type="domain" description="HTH luxR-type" evidence="5">
    <location>
        <begin position="136"/>
        <end position="201"/>
    </location>
</feature>
<keyword evidence="2" id="KW-0238">DNA-binding</keyword>
<keyword evidence="3" id="KW-0804">Transcription</keyword>
<dbReference type="GO" id="GO:0006355">
    <property type="term" value="P:regulation of DNA-templated transcription"/>
    <property type="evidence" value="ECO:0007669"/>
    <property type="project" value="InterPro"/>
</dbReference>
<reference evidence="7 8" key="1">
    <citation type="submission" date="2018-10" db="EMBL/GenBank/DDBJ databases">
        <title>Genomic Encyclopedia of Archaeal and Bacterial Type Strains, Phase II (KMG-II): from individual species to whole genera.</title>
        <authorList>
            <person name="Goeker M."/>
        </authorList>
    </citation>
    <scope>NUCLEOTIDE SEQUENCE [LARGE SCALE GENOMIC DNA]</scope>
    <source>
        <strain evidence="7 8">DSM 235</strain>
    </source>
</reference>
<organism evidence="7 8">
    <name type="scientific">Thiocapsa rosea</name>
    <dbReference type="NCBI Taxonomy" id="69360"/>
    <lineage>
        <taxon>Bacteria</taxon>
        <taxon>Pseudomonadati</taxon>
        <taxon>Pseudomonadota</taxon>
        <taxon>Gammaproteobacteria</taxon>
        <taxon>Chromatiales</taxon>
        <taxon>Chromatiaceae</taxon>
        <taxon>Thiocapsa</taxon>
    </lineage>
</organism>
<dbReference type="Gene3D" id="1.10.10.10">
    <property type="entry name" value="Winged helix-like DNA-binding domain superfamily/Winged helix DNA-binding domain"/>
    <property type="match status" value="1"/>
</dbReference>
<dbReference type="PROSITE" id="PS50043">
    <property type="entry name" value="HTH_LUXR_2"/>
    <property type="match status" value="1"/>
</dbReference>
<dbReference type="Gene3D" id="3.40.50.2300">
    <property type="match status" value="1"/>
</dbReference>
<name>A0A495V7R5_9GAMM</name>
<evidence type="ECO:0000256" key="2">
    <source>
        <dbReference type="ARBA" id="ARBA00023125"/>
    </source>
</evidence>
<proteinExistence type="predicted"/>
<dbReference type="PANTHER" id="PTHR44688">
    <property type="entry name" value="DNA-BINDING TRANSCRIPTIONAL ACTIVATOR DEVR_DOSR"/>
    <property type="match status" value="1"/>
</dbReference>